<dbReference type="InterPro" id="IPR050172">
    <property type="entry name" value="SsuD_RutA_monooxygenase"/>
</dbReference>
<dbReference type="PANTHER" id="PTHR42847">
    <property type="entry name" value="ALKANESULFONATE MONOOXYGENASE"/>
    <property type="match status" value="1"/>
</dbReference>
<dbReference type="GO" id="GO:0008726">
    <property type="term" value="F:alkanesulfonate monooxygenase activity"/>
    <property type="evidence" value="ECO:0007669"/>
    <property type="project" value="TreeGrafter"/>
</dbReference>
<evidence type="ECO:0000256" key="3">
    <source>
        <dbReference type="ARBA" id="ARBA00023002"/>
    </source>
</evidence>
<dbReference type="PANTHER" id="PTHR42847:SF4">
    <property type="entry name" value="ALKANESULFONATE MONOOXYGENASE-RELATED"/>
    <property type="match status" value="1"/>
</dbReference>
<accession>A0A2U1TEB3</accession>
<name>A0A2U1TEB3_9MICO</name>
<evidence type="ECO:0000256" key="4">
    <source>
        <dbReference type="ARBA" id="ARBA00023033"/>
    </source>
</evidence>
<dbReference type="Gene3D" id="3.20.20.30">
    <property type="entry name" value="Luciferase-like domain"/>
    <property type="match status" value="1"/>
</dbReference>
<dbReference type="InterPro" id="IPR011251">
    <property type="entry name" value="Luciferase-like_dom"/>
</dbReference>
<keyword evidence="4" id="KW-0503">Monooxygenase</keyword>
<keyword evidence="7" id="KW-1185">Reference proteome</keyword>
<dbReference type="EMBL" id="QEFB01000005">
    <property type="protein sequence ID" value="PWC07247.1"/>
    <property type="molecule type" value="Genomic_DNA"/>
</dbReference>
<keyword evidence="3" id="KW-0560">Oxidoreductase</keyword>
<dbReference type="AlphaFoldDB" id="A0A2U1TEB3"/>
<reference evidence="7" key="1">
    <citation type="submission" date="2018-04" db="EMBL/GenBank/DDBJ databases">
        <authorList>
            <person name="Liu S."/>
            <person name="Wang Z."/>
            <person name="Li J."/>
        </authorList>
    </citation>
    <scope>NUCLEOTIDE SEQUENCE [LARGE SCALE GENOMIC DNA]</scope>
    <source>
        <strain evidence="7">622</strain>
    </source>
</reference>
<organism evidence="6 7">
    <name type="scientific">Mycetocola zhujimingii</name>
    <dbReference type="NCBI Taxonomy" id="2079792"/>
    <lineage>
        <taxon>Bacteria</taxon>
        <taxon>Bacillati</taxon>
        <taxon>Actinomycetota</taxon>
        <taxon>Actinomycetes</taxon>
        <taxon>Micrococcales</taxon>
        <taxon>Microbacteriaceae</taxon>
        <taxon>Mycetocola</taxon>
    </lineage>
</organism>
<protein>
    <submittedName>
        <fullName evidence="6">LLM class flavin-dependent oxidoreductase</fullName>
    </submittedName>
</protein>
<dbReference type="RefSeq" id="WP_108962595.1">
    <property type="nucleotide sequence ID" value="NZ_QEFB01000005.1"/>
</dbReference>
<gene>
    <name evidence="6" type="ORF">DF223_06330</name>
</gene>
<evidence type="ECO:0000313" key="7">
    <source>
        <dbReference type="Proteomes" id="UP000244962"/>
    </source>
</evidence>
<sequence length="296" mass="32031">MRCGIIILPQDPWHEAKRKWQGAEEFGFDSAWTYDHLSWRSLADEPWHATIPTLTAASVVTSRIRLGTIVASPNYRHPVPFAKDLATLDEISGGRFVLGVGAGGTGFDAFVLGDRELTPRERHERFAEFVSDLDALLRFELPDSGGVSFAGDWYTAVNARMVGAPAQSPRMPFVVAANGPKGMRVAAEYGSGWVTTGPDGEVGEDWWAAVATLGRRFEDAALSVGTDPLSVEKYLMIDSGGSYALDSAARFEDSVGRAAELGFSEVLTHWPRANGIYAGNESVLDDVAALLPKLRG</sequence>
<comment type="caution">
    <text evidence="6">The sequence shown here is derived from an EMBL/GenBank/DDBJ whole genome shotgun (WGS) entry which is preliminary data.</text>
</comment>
<keyword evidence="2" id="KW-0288">FMN</keyword>
<feature type="domain" description="Luciferase-like" evidence="5">
    <location>
        <begin position="10"/>
        <end position="222"/>
    </location>
</feature>
<dbReference type="GO" id="GO:0046306">
    <property type="term" value="P:alkanesulfonate catabolic process"/>
    <property type="evidence" value="ECO:0007669"/>
    <property type="project" value="TreeGrafter"/>
</dbReference>
<dbReference type="InterPro" id="IPR036661">
    <property type="entry name" value="Luciferase-like_sf"/>
</dbReference>
<evidence type="ECO:0000313" key="6">
    <source>
        <dbReference type="EMBL" id="PWC07247.1"/>
    </source>
</evidence>
<keyword evidence="1" id="KW-0285">Flavoprotein</keyword>
<evidence type="ECO:0000259" key="5">
    <source>
        <dbReference type="Pfam" id="PF00296"/>
    </source>
</evidence>
<evidence type="ECO:0000256" key="1">
    <source>
        <dbReference type="ARBA" id="ARBA00022630"/>
    </source>
</evidence>
<evidence type="ECO:0000256" key="2">
    <source>
        <dbReference type="ARBA" id="ARBA00022643"/>
    </source>
</evidence>
<dbReference type="SUPFAM" id="SSF51679">
    <property type="entry name" value="Bacterial luciferase-like"/>
    <property type="match status" value="1"/>
</dbReference>
<dbReference type="Proteomes" id="UP000244962">
    <property type="component" value="Unassembled WGS sequence"/>
</dbReference>
<dbReference type="Pfam" id="PF00296">
    <property type="entry name" value="Bac_luciferase"/>
    <property type="match status" value="1"/>
</dbReference>
<proteinExistence type="predicted"/>